<accession>H5SPJ4</accession>
<dbReference type="PANTHER" id="PTHR38011">
    <property type="entry name" value="DIHYDROFOLATE REDUCTASE FAMILY PROTEIN (AFU_ORTHOLOGUE AFUA_8G06820)"/>
    <property type="match status" value="1"/>
</dbReference>
<evidence type="ECO:0000256" key="2">
    <source>
        <dbReference type="ARBA" id="ARBA00022857"/>
    </source>
</evidence>
<keyword evidence="2" id="KW-0521">NADP</keyword>
<dbReference type="InterPro" id="IPR002734">
    <property type="entry name" value="RibDG_C"/>
</dbReference>
<dbReference type="GO" id="GO:0008703">
    <property type="term" value="F:5-amino-6-(5-phosphoribosylamino)uracil reductase activity"/>
    <property type="evidence" value="ECO:0007669"/>
    <property type="project" value="InterPro"/>
</dbReference>
<proteinExistence type="predicted"/>
<evidence type="ECO:0000256" key="3">
    <source>
        <dbReference type="ARBA" id="ARBA00023002"/>
    </source>
</evidence>
<evidence type="ECO:0000259" key="4">
    <source>
        <dbReference type="Pfam" id="PF01872"/>
    </source>
</evidence>
<dbReference type="SUPFAM" id="SSF53597">
    <property type="entry name" value="Dihydrofolate reductase-like"/>
    <property type="match status" value="1"/>
</dbReference>
<organism evidence="5">
    <name type="scientific">uncultured prokaryote</name>
    <dbReference type="NCBI Taxonomy" id="198431"/>
    <lineage>
        <taxon>unclassified sequences</taxon>
        <taxon>environmental samples</taxon>
    </lineage>
</organism>
<gene>
    <name evidence="5" type="ORF">HGMM_F54D01C07</name>
</gene>
<dbReference type="EMBL" id="AP011793">
    <property type="protein sequence ID" value="BAL58080.1"/>
    <property type="molecule type" value="Genomic_DNA"/>
</dbReference>
<evidence type="ECO:0000313" key="5">
    <source>
        <dbReference type="EMBL" id="BAL58080.1"/>
    </source>
</evidence>
<protein>
    <submittedName>
        <fullName evidence="5">5-amino-6-(5-phosphoribosylamino)uracil reductase</fullName>
    </submittedName>
</protein>
<reference evidence="5" key="2">
    <citation type="journal article" date="2012" name="PLoS ONE">
        <title>A Deeply Branching Thermophilic Bacterium with an Ancient Acetyl-CoA Pathway Dominates a Subsurface Ecosystem.</title>
        <authorList>
            <person name="Takami H."/>
            <person name="Noguchi H."/>
            <person name="Takaki Y."/>
            <person name="Uchiyama I."/>
            <person name="Toyoda A."/>
            <person name="Nishi S."/>
            <person name="Chee G.-J."/>
            <person name="Arai W."/>
            <person name="Nunoura T."/>
            <person name="Itoh T."/>
            <person name="Hattori M."/>
            <person name="Takai K."/>
        </authorList>
    </citation>
    <scope>NUCLEOTIDE SEQUENCE</scope>
</reference>
<evidence type="ECO:0000256" key="1">
    <source>
        <dbReference type="ARBA" id="ARBA00005104"/>
    </source>
</evidence>
<dbReference type="Gene3D" id="3.40.430.10">
    <property type="entry name" value="Dihydrofolate Reductase, subunit A"/>
    <property type="match status" value="1"/>
</dbReference>
<name>H5SPJ4_9ZZZZ</name>
<reference evidence="5" key="1">
    <citation type="journal article" date="2005" name="Environ. Microbiol.">
        <title>Genetic and functional properties of uncultivated thermophilic crenarchaeotes from a subsurface gold mine as revealed by analysis of genome fragments.</title>
        <authorList>
            <person name="Nunoura T."/>
            <person name="Hirayama H."/>
            <person name="Takami H."/>
            <person name="Oida H."/>
            <person name="Nishi S."/>
            <person name="Shimamura S."/>
            <person name="Suzuki Y."/>
            <person name="Inagaki F."/>
            <person name="Takai K."/>
            <person name="Nealson K.H."/>
            <person name="Horikoshi K."/>
        </authorList>
    </citation>
    <scope>NUCLEOTIDE SEQUENCE</scope>
</reference>
<keyword evidence="3" id="KW-0560">Oxidoreductase</keyword>
<dbReference type="GO" id="GO:0009231">
    <property type="term" value="P:riboflavin biosynthetic process"/>
    <property type="evidence" value="ECO:0007669"/>
    <property type="project" value="InterPro"/>
</dbReference>
<sequence length="250" mass="27372">MTDRPSGKPDYTSLALPPPPADRPYVLVNMVMSADGRAVFEDSEQGLGSAIDQRLMRELRANADVVLNGAETFRVSGSSPRLGDPALEELRRARGKAPLPIGAVLTGSGQLDTARLFFTATDFEGVVFVLETTPAAQREALERTGRKVVELPPQETIRALLRYLRLVMGCEVLLVEGGPTLNGQFFAHRAVDEYFVTVGPVIVGGTDRPTPVRTPRPFDRRSAPRLHLLSAVPNPETGEVYCRYRVTYPD</sequence>
<dbReference type="InterPro" id="IPR024072">
    <property type="entry name" value="DHFR-like_dom_sf"/>
</dbReference>
<dbReference type="InterPro" id="IPR050765">
    <property type="entry name" value="Riboflavin_Biosynth_HTPR"/>
</dbReference>
<comment type="pathway">
    <text evidence="1">Cofactor biosynthesis; riboflavin biosynthesis.</text>
</comment>
<feature type="domain" description="Bacterial bifunctional deaminase-reductase C-terminal" evidence="4">
    <location>
        <begin position="24"/>
        <end position="213"/>
    </location>
</feature>
<dbReference type="AlphaFoldDB" id="H5SPJ4"/>
<dbReference type="PANTHER" id="PTHR38011:SF7">
    <property type="entry name" value="2,5-DIAMINO-6-RIBOSYLAMINO-4(3H)-PYRIMIDINONE 5'-PHOSPHATE REDUCTASE"/>
    <property type="match status" value="1"/>
</dbReference>
<dbReference type="Pfam" id="PF01872">
    <property type="entry name" value="RibD_C"/>
    <property type="match status" value="1"/>
</dbReference>